<dbReference type="STRING" id="1423959.SAMN05444407_1191"/>
<dbReference type="EMBL" id="FRBM01000019">
    <property type="protein sequence ID" value="SHM43565.1"/>
    <property type="molecule type" value="Genomic_DNA"/>
</dbReference>
<sequence>MKIKKRVLFLSVMLLMINRLAGQTDRSIVFPPTPEVSSIGKFIDQPMTLSRGIPEIAIPVYNLTVSNELSYPLSLQYQAGGIRVEEMAGKTGLGWNMSGMGMITRTVKDLPDDVAGSGYMYTSYNIAQLKTMVHDSEQGNMLFNQKEYIDAEPDEYTVSANGLQFRFFYDKQNARFVQAPLSKAKLEPQYNGTEIISWILTDTGGMKYYFGTNNKVEYSDLSQTITLASDEPGASGGPSNAPRHILTWYLVKIEDTKNNVLEFQYKQNPTYQYYSKGGESAVKFFPNIKVNYRNYNYRRITAMSLEKIKYNTTEIEFIEDIANRQDLANNKALKEIRVKENGKFIKKVIFNYSYFISDNSKPYDHYYYFAEDGYRLKLDNVNIYNGTDPKPQKYEFIYNSVKLPSKYSYSQDAWGFYNGQSNSELIPRIVGYQTDTGTANRNVSLEYAKACILEKIIYPTGGYSIYEYESNRVSRVIRPAVFKYGETETKNFWLEADKDFGPGNVTVIDKPEYRQRLSINRPGSPITLMTNIEGCTNQLNNTDCKYTVKIVGVNNSTNMTIAQSKLSLNLPKGEYDVIALKTGDGSSQTMGFSVVAYWDELVDDPFNLIVGGLRTRSIKLFDSDGSPVLTKQYEYDYIENGKTVSSGNIMDYPVFVFNYTAGLEFSESKISSMPVSPLANLAMASVIYDKVTEKRIDAQSRTLGRTEYSYTFDMKTDPEYGTEGTINVDFTASVFSWRNGLLLYKNDFDENNNLLRSVTNKYTSKNKFSIYNFGGYFEARKKNATPFYSYLFYPFITDTFSIDKTETIDYFGANSIKTQTEYFYNSPNHYNITSQKVIFSDGSIIESNYQYAAEQNNTDMISANMVSIPLQTETKENGKTISKTKTVYAKNASTNNLILPVATQKFDHDNSNSANTTIEYQQYDVKGNILQYSTKGSIPTAIIWGYNNTLPIAKIEGATYQQVVSLAADIIAKSNADVDTATEKELMAVLDAFRNQDVLKNYSITTYTYDPLIGVRSITPPSGIRENYLYDSANRLEKVVDANGKIVKEMKYNYKN</sequence>
<evidence type="ECO:0000256" key="1">
    <source>
        <dbReference type="SAM" id="SignalP"/>
    </source>
</evidence>
<proteinExistence type="predicted"/>
<accession>A0A1M7ISB1</accession>
<dbReference type="OrthoDB" id="9814627at2"/>
<evidence type="ECO:0000313" key="2">
    <source>
        <dbReference type="EMBL" id="SHM43565.1"/>
    </source>
</evidence>
<feature type="chain" id="PRO_5012861945" description="YD repeat-containing protein" evidence="1">
    <location>
        <begin position="22"/>
        <end position="1056"/>
    </location>
</feature>
<name>A0A1M7ISB1_9FLAO</name>
<evidence type="ECO:0008006" key="4">
    <source>
        <dbReference type="Google" id="ProtNLM"/>
    </source>
</evidence>
<organism evidence="2 3">
    <name type="scientific">Chryseobacterium contaminans</name>
    <dbReference type="NCBI Taxonomy" id="1423959"/>
    <lineage>
        <taxon>Bacteria</taxon>
        <taxon>Pseudomonadati</taxon>
        <taxon>Bacteroidota</taxon>
        <taxon>Flavobacteriia</taxon>
        <taxon>Flavobacteriales</taxon>
        <taxon>Weeksellaceae</taxon>
        <taxon>Chryseobacterium group</taxon>
        <taxon>Chryseobacterium</taxon>
    </lineage>
</organism>
<dbReference type="Proteomes" id="UP000184069">
    <property type="component" value="Unassembled WGS sequence"/>
</dbReference>
<protein>
    <recommendedName>
        <fullName evidence="4">YD repeat-containing protein</fullName>
    </recommendedName>
</protein>
<reference evidence="2 3" key="1">
    <citation type="submission" date="2016-11" db="EMBL/GenBank/DDBJ databases">
        <authorList>
            <person name="Jaros S."/>
            <person name="Januszkiewicz K."/>
            <person name="Wedrychowicz H."/>
        </authorList>
    </citation>
    <scope>NUCLEOTIDE SEQUENCE [LARGE SCALE GENOMIC DNA]</scope>
    <source>
        <strain evidence="2 3">DSM 27621</strain>
    </source>
</reference>
<feature type="signal peptide" evidence="1">
    <location>
        <begin position="1"/>
        <end position="21"/>
    </location>
</feature>
<dbReference type="AlphaFoldDB" id="A0A1M7ISB1"/>
<keyword evidence="1" id="KW-0732">Signal</keyword>
<gene>
    <name evidence="2" type="ORF">SAMN05444407_1191</name>
</gene>
<evidence type="ECO:0000313" key="3">
    <source>
        <dbReference type="Proteomes" id="UP000184069"/>
    </source>
</evidence>
<dbReference type="RefSeq" id="WP_123873126.1">
    <property type="nucleotide sequence ID" value="NZ_FRBM01000019.1"/>
</dbReference>